<keyword evidence="2" id="KW-1185">Reference proteome</keyword>
<dbReference type="Proteomes" id="UP001148629">
    <property type="component" value="Unassembled WGS sequence"/>
</dbReference>
<accession>A0ACC1S3A9</accession>
<reference evidence="1" key="1">
    <citation type="submission" date="2022-08" db="EMBL/GenBank/DDBJ databases">
        <title>Genome Sequence of Fusarium decemcellulare.</title>
        <authorList>
            <person name="Buettner E."/>
        </authorList>
    </citation>
    <scope>NUCLEOTIDE SEQUENCE</scope>
    <source>
        <strain evidence="1">Babe19</strain>
    </source>
</reference>
<protein>
    <submittedName>
        <fullName evidence="1">Uncharacterized protein</fullName>
    </submittedName>
</protein>
<sequence>MKVAALTGLYASLALALPQSDAASSHLDKRADFPLPPSQGTVTYPSPHPVKGVFDGELKTYGRRLSCEAQPDVGPSDAVFVLEDGATLRNAIIGHDQVYGVYCKGSCTIENVWWKNVCENALTLQGDGNILVTGGGATSAPDKVIEHVGLGTVTIDGFTAVDFGQLYRSCSNCKKTGTRNVVVKNVKAYDGKLLTGINPNRGDVSTITGTCASSVKDICTEYEGTTPGNEAKKLRSGPSESCKYSSIGSC</sequence>
<organism evidence="1 2">
    <name type="scientific">Fusarium decemcellulare</name>
    <dbReference type="NCBI Taxonomy" id="57161"/>
    <lineage>
        <taxon>Eukaryota</taxon>
        <taxon>Fungi</taxon>
        <taxon>Dikarya</taxon>
        <taxon>Ascomycota</taxon>
        <taxon>Pezizomycotina</taxon>
        <taxon>Sordariomycetes</taxon>
        <taxon>Hypocreomycetidae</taxon>
        <taxon>Hypocreales</taxon>
        <taxon>Nectriaceae</taxon>
        <taxon>Fusarium</taxon>
        <taxon>Fusarium decemcellulare species complex</taxon>
    </lineage>
</organism>
<proteinExistence type="predicted"/>
<gene>
    <name evidence="1" type="ORF">NM208_g8977</name>
</gene>
<comment type="caution">
    <text evidence="1">The sequence shown here is derived from an EMBL/GenBank/DDBJ whole genome shotgun (WGS) entry which is preliminary data.</text>
</comment>
<dbReference type="EMBL" id="JANRMS010001086">
    <property type="protein sequence ID" value="KAJ3531209.1"/>
    <property type="molecule type" value="Genomic_DNA"/>
</dbReference>
<name>A0ACC1S3A9_9HYPO</name>
<evidence type="ECO:0000313" key="1">
    <source>
        <dbReference type="EMBL" id="KAJ3531209.1"/>
    </source>
</evidence>
<evidence type="ECO:0000313" key="2">
    <source>
        <dbReference type="Proteomes" id="UP001148629"/>
    </source>
</evidence>